<dbReference type="Pfam" id="PF01522">
    <property type="entry name" value="Polysacc_deac_1"/>
    <property type="match status" value="1"/>
</dbReference>
<dbReference type="SUPFAM" id="SSF88713">
    <property type="entry name" value="Glycoside hydrolase/deacetylase"/>
    <property type="match status" value="1"/>
</dbReference>
<dbReference type="InterPro" id="IPR050248">
    <property type="entry name" value="Polysacc_deacetylase_ArnD"/>
</dbReference>
<proteinExistence type="predicted"/>
<dbReference type="OrthoDB" id="9806342at2"/>
<name>A0A5P6VVR0_PSEXY</name>
<dbReference type="Proteomes" id="UP000327030">
    <property type="component" value="Chromosome 1"/>
</dbReference>
<reference evidence="3" key="1">
    <citation type="submission" date="2019-08" db="EMBL/GenBank/DDBJ databases">
        <title>Complete Genome Sequence of the Polysaccharide-Degrading Rumen Bacterium Pseudobutyrivibrio xylanivorans MA3014.</title>
        <authorList>
            <person name="Palevich N."/>
            <person name="Maclean P.H."/>
            <person name="Kelly W.J."/>
            <person name="Leahy S.C."/>
            <person name="Rakonjac J."/>
            <person name="Attwood G.T."/>
        </authorList>
    </citation>
    <scope>NUCLEOTIDE SEQUENCE [LARGE SCALE GENOMIC DNA]</scope>
    <source>
        <strain evidence="3">MA3014</strain>
    </source>
</reference>
<dbReference type="KEGG" id="pxv:FXF36_11835"/>
<dbReference type="CDD" id="cd10944">
    <property type="entry name" value="CE4_SmPgdA_like"/>
    <property type="match status" value="1"/>
</dbReference>
<dbReference type="Gene3D" id="3.20.20.370">
    <property type="entry name" value="Glycoside hydrolase/deacetylase"/>
    <property type="match status" value="1"/>
</dbReference>
<feature type="domain" description="NodB homology" evidence="1">
    <location>
        <begin position="78"/>
        <end position="268"/>
    </location>
</feature>
<dbReference type="PROSITE" id="PS51257">
    <property type="entry name" value="PROKAR_LIPOPROTEIN"/>
    <property type="match status" value="1"/>
</dbReference>
<protein>
    <submittedName>
        <fullName evidence="2">Polysaccharide deacetylase</fullName>
    </submittedName>
</protein>
<evidence type="ECO:0000313" key="3">
    <source>
        <dbReference type="Proteomes" id="UP000327030"/>
    </source>
</evidence>
<dbReference type="GO" id="GO:0005975">
    <property type="term" value="P:carbohydrate metabolic process"/>
    <property type="evidence" value="ECO:0007669"/>
    <property type="project" value="InterPro"/>
</dbReference>
<dbReference type="PANTHER" id="PTHR10587:SF125">
    <property type="entry name" value="POLYSACCHARIDE DEACETYLASE YHEN-RELATED"/>
    <property type="match status" value="1"/>
</dbReference>
<evidence type="ECO:0000259" key="1">
    <source>
        <dbReference type="PROSITE" id="PS51677"/>
    </source>
</evidence>
<sequence>MKKMIVSTIMIFMLATILVMACLIAEVVSLQKQINILSSKIAEEKVVEDKEEMVDDSFLDNVYLVDNLDNLAEEGDIPMVYLTFDDGPSDNTDAILDILDDYNVKATFFVVGNDTETYGDAYRRIVDEGHTIGMHSYSHNYSKLYQSADSFAADYDKIHDLILNTTGVDTRYYRFPGGSSNKVSNSSMSVFINYLNEKGVIYYDWNVASGDATSQAFTTDELVDNVMNDVVKYKTSVVLLHDASNKDVTVEALPRLIESLNEAGAMILPITDETTVIQHVSVVQ</sequence>
<dbReference type="InterPro" id="IPR011330">
    <property type="entry name" value="Glyco_hydro/deAcase_b/a-brl"/>
</dbReference>
<accession>A0A5P6VVR0</accession>
<dbReference type="EMBL" id="CP043028">
    <property type="protein sequence ID" value="QFJ56249.1"/>
    <property type="molecule type" value="Genomic_DNA"/>
</dbReference>
<dbReference type="PANTHER" id="PTHR10587">
    <property type="entry name" value="GLYCOSYL TRANSFERASE-RELATED"/>
    <property type="match status" value="1"/>
</dbReference>
<dbReference type="PROSITE" id="PS51677">
    <property type="entry name" value="NODB"/>
    <property type="match status" value="1"/>
</dbReference>
<dbReference type="InterPro" id="IPR002509">
    <property type="entry name" value="NODB_dom"/>
</dbReference>
<organism evidence="2 3">
    <name type="scientific">Pseudobutyrivibrio xylanivorans</name>
    <dbReference type="NCBI Taxonomy" id="185007"/>
    <lineage>
        <taxon>Bacteria</taxon>
        <taxon>Bacillati</taxon>
        <taxon>Bacillota</taxon>
        <taxon>Clostridia</taxon>
        <taxon>Lachnospirales</taxon>
        <taxon>Lachnospiraceae</taxon>
        <taxon>Pseudobutyrivibrio</taxon>
    </lineage>
</organism>
<evidence type="ECO:0000313" key="2">
    <source>
        <dbReference type="EMBL" id="QFJ56249.1"/>
    </source>
</evidence>
<gene>
    <name evidence="2" type="primary">est4A</name>
    <name evidence="2" type="ORF">FXF36_11835</name>
</gene>
<dbReference type="GO" id="GO:0016810">
    <property type="term" value="F:hydrolase activity, acting on carbon-nitrogen (but not peptide) bonds"/>
    <property type="evidence" value="ECO:0007669"/>
    <property type="project" value="InterPro"/>
</dbReference>
<dbReference type="AlphaFoldDB" id="A0A5P6VVR0"/>